<proteinExistence type="predicted"/>
<protein>
    <submittedName>
        <fullName evidence="1">Uncharacterized protein</fullName>
    </submittedName>
</protein>
<name>A0A061QQY3_9CHLO</name>
<evidence type="ECO:0000313" key="1">
    <source>
        <dbReference type="EMBL" id="JAC60854.1"/>
    </source>
</evidence>
<reference evidence="1" key="1">
    <citation type="submission" date="2014-05" db="EMBL/GenBank/DDBJ databases">
        <title>The transcriptome of the halophilic microalga Tetraselmis sp. GSL018 isolated from the Great Salt Lake, Utah.</title>
        <authorList>
            <person name="Jinkerson R.E."/>
            <person name="D'Adamo S."/>
            <person name="Posewitz M.C."/>
        </authorList>
    </citation>
    <scope>NUCLEOTIDE SEQUENCE</scope>
    <source>
        <strain evidence="1">GSL018</strain>
    </source>
</reference>
<accession>A0A061QQY3</accession>
<dbReference type="AlphaFoldDB" id="A0A061QQY3"/>
<dbReference type="EMBL" id="GBEZ01026349">
    <property type="protein sequence ID" value="JAC60854.1"/>
    <property type="molecule type" value="Transcribed_RNA"/>
</dbReference>
<gene>
    <name evidence="1" type="ORF">TSPGSL018_27826</name>
</gene>
<sequence>LPSPWVLPLPSERIPAAAGAYAPPNSSSAKALPAFIFPRREGGKGPEERATRGREGEMVAMAAAAETGRQCGEGGSQEQ</sequence>
<feature type="non-terminal residue" evidence="1">
    <location>
        <position position="1"/>
    </location>
</feature>
<organism evidence="1">
    <name type="scientific">Tetraselmis sp. GSL018</name>
    <dbReference type="NCBI Taxonomy" id="582737"/>
    <lineage>
        <taxon>Eukaryota</taxon>
        <taxon>Viridiplantae</taxon>
        <taxon>Chlorophyta</taxon>
        <taxon>core chlorophytes</taxon>
        <taxon>Chlorodendrophyceae</taxon>
        <taxon>Chlorodendrales</taxon>
        <taxon>Chlorodendraceae</taxon>
        <taxon>Tetraselmis</taxon>
    </lineage>
</organism>
<feature type="non-terminal residue" evidence="1">
    <location>
        <position position="79"/>
    </location>
</feature>